<proteinExistence type="predicted"/>
<gene>
    <name evidence="1" type="ORF">KIN20_025351</name>
</gene>
<dbReference type="Proteomes" id="UP001196413">
    <property type="component" value="Unassembled WGS sequence"/>
</dbReference>
<organism evidence="1 2">
    <name type="scientific">Parelaphostrongylus tenuis</name>
    <name type="common">Meningeal worm</name>
    <dbReference type="NCBI Taxonomy" id="148309"/>
    <lineage>
        <taxon>Eukaryota</taxon>
        <taxon>Metazoa</taxon>
        <taxon>Ecdysozoa</taxon>
        <taxon>Nematoda</taxon>
        <taxon>Chromadorea</taxon>
        <taxon>Rhabditida</taxon>
        <taxon>Rhabditina</taxon>
        <taxon>Rhabditomorpha</taxon>
        <taxon>Strongyloidea</taxon>
        <taxon>Metastrongylidae</taxon>
        <taxon>Parelaphostrongylus</taxon>
    </lineage>
</organism>
<dbReference type="EMBL" id="JAHQIW010005184">
    <property type="protein sequence ID" value="KAJ1365124.1"/>
    <property type="molecule type" value="Genomic_DNA"/>
</dbReference>
<evidence type="ECO:0000313" key="2">
    <source>
        <dbReference type="Proteomes" id="UP001196413"/>
    </source>
</evidence>
<name>A0AAD5QWW9_PARTN</name>
<sequence length="197" mass="22177">MTSTLTLQKYDCDLEYSAFDTALMCKSPKKYSFSDVGSNFATHPLTRPASLHNPATKQEIMKWFEDIDEIIEKWWSTATKSDPLVDYKPQEGNEPMIPFLQVNGKLRIQQKSVVAYNVCDNSDPPTSSPYVVILFVNMATSMSLNNMNFFVRRDFYLYLGALKSALQSTRKGANVANVLANVSTMALSALEISEFNN</sequence>
<protein>
    <submittedName>
        <fullName evidence="1">Uncharacterized protein</fullName>
    </submittedName>
</protein>
<keyword evidence="2" id="KW-1185">Reference proteome</keyword>
<accession>A0AAD5QWW9</accession>
<reference evidence="1" key="1">
    <citation type="submission" date="2021-06" db="EMBL/GenBank/DDBJ databases">
        <title>Parelaphostrongylus tenuis whole genome reference sequence.</title>
        <authorList>
            <person name="Garwood T.J."/>
            <person name="Larsen P.A."/>
            <person name="Fountain-Jones N.M."/>
            <person name="Garbe J.R."/>
            <person name="Macchietto M.G."/>
            <person name="Kania S.A."/>
            <person name="Gerhold R.W."/>
            <person name="Richards J.E."/>
            <person name="Wolf T.M."/>
        </authorList>
    </citation>
    <scope>NUCLEOTIDE SEQUENCE</scope>
    <source>
        <strain evidence="1">MNPRO001-30</strain>
        <tissue evidence="1">Meninges</tissue>
    </source>
</reference>
<dbReference type="AlphaFoldDB" id="A0AAD5QWW9"/>
<comment type="caution">
    <text evidence="1">The sequence shown here is derived from an EMBL/GenBank/DDBJ whole genome shotgun (WGS) entry which is preliminary data.</text>
</comment>
<evidence type="ECO:0000313" key="1">
    <source>
        <dbReference type="EMBL" id="KAJ1365124.1"/>
    </source>
</evidence>